<dbReference type="InterPro" id="IPR000569">
    <property type="entry name" value="HECT_dom"/>
</dbReference>
<dbReference type="SUPFAM" id="SSF56204">
    <property type="entry name" value="Hect, E3 ligase catalytic domain"/>
    <property type="match status" value="1"/>
</dbReference>
<proteinExistence type="predicted"/>
<dbReference type="InterPro" id="IPR050409">
    <property type="entry name" value="E3_ubiq-protein_ligase"/>
</dbReference>
<dbReference type="AlphaFoldDB" id="A0A226E673"/>
<dbReference type="Proteomes" id="UP000198287">
    <property type="component" value="Unassembled WGS sequence"/>
</dbReference>
<evidence type="ECO:0000313" key="11">
    <source>
        <dbReference type="Proteomes" id="UP000198287"/>
    </source>
</evidence>
<dbReference type="Pfam" id="PF25916">
    <property type="entry name" value="AREL1_PH-like"/>
    <property type="match status" value="1"/>
</dbReference>
<dbReference type="Gene3D" id="2.60.40.10">
    <property type="entry name" value="Immunoglobulins"/>
    <property type="match status" value="1"/>
</dbReference>
<dbReference type="PANTHER" id="PTHR11254">
    <property type="entry name" value="HECT DOMAIN UBIQUITIN-PROTEIN LIGASE"/>
    <property type="match status" value="1"/>
</dbReference>
<dbReference type="GO" id="GO:0009966">
    <property type="term" value="P:regulation of signal transduction"/>
    <property type="evidence" value="ECO:0007669"/>
    <property type="project" value="UniProtKB-ARBA"/>
</dbReference>
<dbReference type="EC" id="2.3.2.26" evidence="3"/>
<dbReference type="Pfam" id="PF00632">
    <property type="entry name" value="HECT"/>
    <property type="match status" value="1"/>
</dbReference>
<gene>
    <name evidence="10" type="ORF">Fcan01_13821</name>
</gene>
<dbReference type="GO" id="GO:0005829">
    <property type="term" value="C:cytosol"/>
    <property type="evidence" value="ECO:0007669"/>
    <property type="project" value="TreeGrafter"/>
</dbReference>
<dbReference type="GO" id="GO:0043066">
    <property type="term" value="P:negative regulation of apoptotic process"/>
    <property type="evidence" value="ECO:0007669"/>
    <property type="project" value="TreeGrafter"/>
</dbReference>
<evidence type="ECO:0000256" key="8">
    <source>
        <dbReference type="SAM" id="Phobius"/>
    </source>
</evidence>
<keyword evidence="8" id="KW-0812">Transmembrane</keyword>
<comment type="catalytic activity">
    <reaction evidence="1">
        <text>S-ubiquitinyl-[E2 ubiquitin-conjugating enzyme]-L-cysteine + [acceptor protein]-L-lysine = [E2 ubiquitin-conjugating enzyme]-L-cysteine + N(6)-ubiquitinyl-[acceptor protein]-L-lysine.</text>
        <dbReference type="EC" id="2.3.2.26"/>
    </reaction>
</comment>
<dbReference type="SMART" id="SM00119">
    <property type="entry name" value="HECTc"/>
    <property type="match status" value="1"/>
</dbReference>
<dbReference type="GO" id="GO:0061630">
    <property type="term" value="F:ubiquitin protein ligase activity"/>
    <property type="evidence" value="ECO:0007669"/>
    <property type="project" value="UniProtKB-EC"/>
</dbReference>
<dbReference type="PROSITE" id="PS50194">
    <property type="entry name" value="FILAMIN_REPEAT"/>
    <property type="match status" value="1"/>
</dbReference>
<dbReference type="CDD" id="cd00078">
    <property type="entry name" value="HECTc"/>
    <property type="match status" value="1"/>
</dbReference>
<organism evidence="10 11">
    <name type="scientific">Folsomia candida</name>
    <name type="common">Springtail</name>
    <dbReference type="NCBI Taxonomy" id="158441"/>
    <lineage>
        <taxon>Eukaryota</taxon>
        <taxon>Metazoa</taxon>
        <taxon>Ecdysozoa</taxon>
        <taxon>Arthropoda</taxon>
        <taxon>Hexapoda</taxon>
        <taxon>Collembola</taxon>
        <taxon>Entomobryomorpha</taxon>
        <taxon>Isotomoidea</taxon>
        <taxon>Isotomidae</taxon>
        <taxon>Proisotominae</taxon>
        <taxon>Folsomia</taxon>
    </lineage>
</organism>
<dbReference type="InterPro" id="IPR013783">
    <property type="entry name" value="Ig-like_fold"/>
</dbReference>
<evidence type="ECO:0000256" key="6">
    <source>
        <dbReference type="PROSITE-ProRule" id="PRU00087"/>
    </source>
</evidence>
<comment type="pathway">
    <text evidence="2">Protein modification; protein ubiquitination.</text>
</comment>
<evidence type="ECO:0000256" key="1">
    <source>
        <dbReference type="ARBA" id="ARBA00000885"/>
    </source>
</evidence>
<protein>
    <recommendedName>
        <fullName evidence="3">HECT-type E3 ubiquitin transferase</fullName>
        <ecNumber evidence="3">2.3.2.26</ecNumber>
    </recommendedName>
</protein>
<evidence type="ECO:0000256" key="4">
    <source>
        <dbReference type="ARBA" id="ARBA00022679"/>
    </source>
</evidence>
<dbReference type="OMA" id="WQLWSSA"/>
<sequence>MCLDVVISDIFNKILPKTEKHFEERMFVLIVLFVLCVMLIFVFAFLLLTLVVLGWRRVKSWKSYCHVKFDWKEPCVVGEPLRFRVSLDKSMTPGTDDNVTPSPTKLPESEEFLRDVNVEIRQALVYHETHQQTKVEHVKEVDPATGEVLVKFSIRRSGLYLISVTYKGLRAVGSPFRKRFRPSVIDSSKTIFLRPSPTLLCIAGEQVTYEIQPRDKYGNNCDENIWVNAEKNIESRLKFIPKFADESCIDNIVSQDEISHVFITRPDGSRIEIILLVNKPGVYKGQILYDDKPITNGQFDILSITTRESSQMLSIANNNPAWTPHQANLLAIGNEQQLKQRSVYLYVSPKLFYVQEYLLRIIPLKLAVYRVSPMTKIKMILTESSGLSDIAGNSGECTFSIFDGVQPQVMIQMEASKARTMLALYVSFLQKRLGGSENFEGKQRVFYQELRGTMKDLRMTSKQIVVTRASLVYTSMNATKYFRKSDWCKNFGIKFENENGYDYGGLRREWLELLCVQFFQNNEFGMFSSIGTSRLVHPTNAKTRYPLWTLKHYEFAGKVVGKCLFESSCGDVYTQMVKAKFSKSFLAQVLGIPPNYQHFEQDDPELFVSKIKYILENDVTDMELTFSEEEYDSNGKLVKTVELIAGGSKKKVTGENKEQYLNALAHYRLASKVTKEIDAFKRGLNEIVPEELFTSFEENELELLICGRSEFDVEDLKENSIRDWSWGITPNKLFSWFCTAVSNMNDDERARLLQFTTGSSLLPHGGFKALNPKFKISISNEYGKLPKAHTCFNTIVLADNSSYEDFERALRTGITEGAEGFSFT</sequence>
<dbReference type="FunFam" id="3.30.2160.10:FF:000008">
    <property type="entry name" value="Apoptosis-resistant E3 ubiquitin protein ligase 1"/>
    <property type="match status" value="1"/>
</dbReference>
<name>A0A226E673_FOLCA</name>
<feature type="repeat" description="Filamin" evidence="6">
    <location>
        <begin position="142"/>
        <end position="180"/>
    </location>
</feature>
<feature type="domain" description="HECT" evidence="9">
    <location>
        <begin position="483"/>
        <end position="824"/>
    </location>
</feature>
<dbReference type="OrthoDB" id="6057829at2759"/>
<evidence type="ECO:0000313" key="10">
    <source>
        <dbReference type="EMBL" id="OXA52391.1"/>
    </source>
</evidence>
<keyword evidence="5 7" id="KW-0833">Ubl conjugation pathway</keyword>
<dbReference type="PROSITE" id="PS50237">
    <property type="entry name" value="HECT"/>
    <property type="match status" value="1"/>
</dbReference>
<dbReference type="GO" id="GO:0006511">
    <property type="term" value="P:ubiquitin-dependent protein catabolic process"/>
    <property type="evidence" value="ECO:0007669"/>
    <property type="project" value="TreeGrafter"/>
</dbReference>
<feature type="transmembrane region" description="Helical" evidence="8">
    <location>
        <begin position="27"/>
        <end position="55"/>
    </location>
</feature>
<reference evidence="10 11" key="1">
    <citation type="submission" date="2015-12" db="EMBL/GenBank/DDBJ databases">
        <title>The genome of Folsomia candida.</title>
        <authorList>
            <person name="Faddeeva A."/>
            <person name="Derks M.F."/>
            <person name="Anvar Y."/>
            <person name="Smit S."/>
            <person name="Van Straalen N."/>
            <person name="Roelofs D."/>
        </authorList>
    </citation>
    <scope>NUCLEOTIDE SEQUENCE [LARGE SCALE GENOMIC DNA]</scope>
    <source>
        <strain evidence="10 11">VU population</strain>
        <tissue evidence="10">Whole body</tissue>
    </source>
</reference>
<evidence type="ECO:0000256" key="7">
    <source>
        <dbReference type="PROSITE-ProRule" id="PRU00104"/>
    </source>
</evidence>
<dbReference type="SUPFAM" id="SSF81296">
    <property type="entry name" value="E set domains"/>
    <property type="match status" value="1"/>
</dbReference>
<dbReference type="GO" id="GO:0000209">
    <property type="term" value="P:protein polyubiquitination"/>
    <property type="evidence" value="ECO:0007669"/>
    <property type="project" value="TreeGrafter"/>
</dbReference>
<dbReference type="InterPro" id="IPR058738">
    <property type="entry name" value="PH-like_AREL1"/>
</dbReference>
<dbReference type="Gene3D" id="3.30.2160.10">
    <property type="entry name" value="Hect, E3 ligase catalytic domain"/>
    <property type="match status" value="1"/>
</dbReference>
<dbReference type="Gene3D" id="3.90.1750.10">
    <property type="entry name" value="Hect, E3 ligase catalytic domains"/>
    <property type="match status" value="1"/>
</dbReference>
<comment type="caution">
    <text evidence="10">The sequence shown here is derived from an EMBL/GenBank/DDBJ whole genome shotgun (WGS) entry which is preliminary data.</text>
</comment>
<dbReference type="InterPro" id="IPR014756">
    <property type="entry name" value="Ig_E-set"/>
</dbReference>
<dbReference type="Gene3D" id="3.30.2410.10">
    <property type="entry name" value="Hect, E3 ligase catalytic domain"/>
    <property type="match status" value="1"/>
</dbReference>
<evidence type="ECO:0000259" key="9">
    <source>
        <dbReference type="PROSITE" id="PS50237"/>
    </source>
</evidence>
<keyword evidence="8" id="KW-0472">Membrane</keyword>
<evidence type="ECO:0000256" key="5">
    <source>
        <dbReference type="ARBA" id="ARBA00022786"/>
    </source>
</evidence>
<evidence type="ECO:0000256" key="2">
    <source>
        <dbReference type="ARBA" id="ARBA00004906"/>
    </source>
</evidence>
<keyword evidence="11" id="KW-1185">Reference proteome</keyword>
<feature type="active site" description="Glycyl thioester intermediate" evidence="7">
    <location>
        <position position="791"/>
    </location>
</feature>
<dbReference type="STRING" id="158441.A0A226E673"/>
<dbReference type="EMBL" id="LNIX01000007">
    <property type="protein sequence ID" value="OXA52391.1"/>
    <property type="molecule type" value="Genomic_DNA"/>
</dbReference>
<keyword evidence="8" id="KW-1133">Transmembrane helix</keyword>
<evidence type="ECO:0000256" key="3">
    <source>
        <dbReference type="ARBA" id="ARBA00012485"/>
    </source>
</evidence>
<dbReference type="InterPro" id="IPR035983">
    <property type="entry name" value="Hect_E3_ubiquitin_ligase"/>
</dbReference>
<keyword evidence="4" id="KW-0808">Transferase</keyword>
<dbReference type="PANTHER" id="PTHR11254:SF340">
    <property type="entry name" value="APOPTOSIS-RESISTANT E3 UBIQUITIN PROTEIN LIGASE 1"/>
    <property type="match status" value="1"/>
</dbReference>
<dbReference type="InterPro" id="IPR017868">
    <property type="entry name" value="Filamin/ABP280_repeat-like"/>
</dbReference>
<accession>A0A226E673</accession>